<comment type="subcellular location">
    <subcellularLocation>
        <location evidence="1">Nucleus</location>
    </subcellularLocation>
</comment>
<keyword evidence="4" id="KW-0010">Activator</keyword>
<evidence type="ECO:0000256" key="6">
    <source>
        <dbReference type="ARBA" id="ARBA00023242"/>
    </source>
</evidence>
<dbReference type="SUPFAM" id="SSF46785">
    <property type="entry name" value="Winged helix' DNA-binding domain"/>
    <property type="match status" value="1"/>
</dbReference>
<dbReference type="SUPFAM" id="SSF49879">
    <property type="entry name" value="SMAD/FHA domain"/>
    <property type="match status" value="1"/>
</dbReference>
<dbReference type="Gene3D" id="2.60.200.10">
    <property type="match status" value="1"/>
</dbReference>
<dbReference type="InterPro" id="IPR001346">
    <property type="entry name" value="Interferon_reg_fact_DNA-bd_dom"/>
</dbReference>
<keyword evidence="9" id="KW-1185">Reference proteome</keyword>
<evidence type="ECO:0000256" key="3">
    <source>
        <dbReference type="ARBA" id="ARBA00023125"/>
    </source>
</evidence>
<gene>
    <name evidence="8" type="ORF">CgunFtcFv8_000879</name>
</gene>
<dbReference type="SMART" id="SM01243">
    <property type="entry name" value="IRF-3"/>
    <property type="match status" value="1"/>
</dbReference>
<name>A0AAN8DKK3_CHAGU</name>
<dbReference type="GO" id="GO:0000981">
    <property type="term" value="F:DNA-binding transcription factor activity, RNA polymerase II-specific"/>
    <property type="evidence" value="ECO:0007669"/>
    <property type="project" value="TreeGrafter"/>
</dbReference>
<evidence type="ECO:0000313" key="8">
    <source>
        <dbReference type="EMBL" id="KAK5923954.1"/>
    </source>
</evidence>
<dbReference type="GO" id="GO:0045944">
    <property type="term" value="P:positive regulation of transcription by RNA polymerase II"/>
    <property type="evidence" value="ECO:0007669"/>
    <property type="project" value="UniProtKB-ARBA"/>
</dbReference>
<dbReference type="Gene3D" id="1.10.10.10">
    <property type="entry name" value="Winged helix-like DNA-binding domain superfamily/Winged helix DNA-binding domain"/>
    <property type="match status" value="1"/>
</dbReference>
<dbReference type="PANTHER" id="PTHR11949:SF24">
    <property type="entry name" value="INTERFERON REGULATORY FACTOR 9"/>
    <property type="match status" value="1"/>
</dbReference>
<feature type="domain" description="IRF tryptophan pentad repeat" evidence="7">
    <location>
        <begin position="1"/>
        <end position="81"/>
    </location>
</feature>
<dbReference type="InterPro" id="IPR036390">
    <property type="entry name" value="WH_DNA-bd_sf"/>
</dbReference>
<dbReference type="Pfam" id="PF00605">
    <property type="entry name" value="IRF"/>
    <property type="match status" value="1"/>
</dbReference>
<dbReference type="PANTHER" id="PTHR11949">
    <property type="entry name" value="INTERFERON REGULATORY FACTOR"/>
    <property type="match status" value="1"/>
</dbReference>
<dbReference type="SMART" id="SM00348">
    <property type="entry name" value="IRF"/>
    <property type="match status" value="1"/>
</dbReference>
<dbReference type="AlphaFoldDB" id="A0AAN8DKK3"/>
<keyword evidence="5" id="KW-0804">Transcription</keyword>
<dbReference type="Proteomes" id="UP001331515">
    <property type="component" value="Unassembled WGS sequence"/>
</dbReference>
<evidence type="ECO:0000256" key="2">
    <source>
        <dbReference type="ARBA" id="ARBA00023015"/>
    </source>
</evidence>
<keyword evidence="3" id="KW-0238">DNA-binding</keyword>
<dbReference type="InterPro" id="IPR036388">
    <property type="entry name" value="WH-like_DNA-bd_sf"/>
</dbReference>
<comment type="caution">
    <text evidence="8">The sequence shown here is derived from an EMBL/GenBank/DDBJ whole genome shotgun (WGS) entry which is preliminary data.</text>
</comment>
<evidence type="ECO:0000256" key="4">
    <source>
        <dbReference type="ARBA" id="ARBA00023159"/>
    </source>
</evidence>
<evidence type="ECO:0000256" key="1">
    <source>
        <dbReference type="ARBA" id="ARBA00004123"/>
    </source>
</evidence>
<evidence type="ECO:0000313" key="9">
    <source>
        <dbReference type="Proteomes" id="UP001331515"/>
    </source>
</evidence>
<keyword evidence="2" id="KW-0805">Transcription regulation</keyword>
<dbReference type="GO" id="GO:0000978">
    <property type="term" value="F:RNA polymerase II cis-regulatory region sequence-specific DNA binding"/>
    <property type="evidence" value="ECO:0007669"/>
    <property type="project" value="TreeGrafter"/>
</dbReference>
<dbReference type="InterPro" id="IPR017855">
    <property type="entry name" value="SMAD-like_dom_sf"/>
</dbReference>
<reference evidence="8 9" key="1">
    <citation type="journal article" date="2023" name="Mol. Biol. Evol.">
        <title>Genomics of Secondarily Temperate Adaptation in the Only Non-Antarctic Icefish.</title>
        <authorList>
            <person name="Rivera-Colon A.G."/>
            <person name="Rayamajhi N."/>
            <person name="Minhas B.F."/>
            <person name="Madrigal G."/>
            <person name="Bilyk K.T."/>
            <person name="Yoon V."/>
            <person name="Hune M."/>
            <person name="Gregory S."/>
            <person name="Cheng C.H.C."/>
            <person name="Catchen J.M."/>
        </authorList>
    </citation>
    <scope>NUCLEOTIDE SEQUENCE [LARGE SCALE GENOMIC DNA]</scope>
    <source>
        <tissue evidence="8">White muscle</tissue>
    </source>
</reference>
<dbReference type="FunFam" id="1.10.10.10:FF:000041">
    <property type="entry name" value="Interferon regulatory factor 4"/>
    <property type="match status" value="1"/>
</dbReference>
<protein>
    <recommendedName>
        <fullName evidence="7">IRF tryptophan pentad repeat domain-containing protein</fullName>
    </recommendedName>
</protein>
<evidence type="ECO:0000256" key="5">
    <source>
        <dbReference type="ARBA" id="ARBA00023163"/>
    </source>
</evidence>
<dbReference type="GO" id="GO:0005634">
    <property type="term" value="C:nucleus"/>
    <property type="evidence" value="ECO:0007669"/>
    <property type="project" value="UniProtKB-SubCell"/>
</dbReference>
<sequence>MFRIPWKHAAKKDYKQTEDAALFKAWAVYKGKYREGRDKADPTMWKTRLRCALNKSTDFVEVHERNQLDITEPYKVYFIQQDQVSARPREFPRTKDQVYIEAKGSQELFHTSNEDFKPLTDNLMREHMYCELTGKKTLNQNPAPTTFLTSTHTVSDFRMQVTLLYQGHSVTKRGVLLWVAPDGVFIKRFCQGRVYWSGPMAQHTDRPNKLEREKTFKLLDIPRFLNELQCCLQGEGPTPTYEIELCFGEEYPDPDIPKNRKLIMAQVVPLFAVELMQRFNCKDRG</sequence>
<dbReference type="InterPro" id="IPR008984">
    <property type="entry name" value="SMAD_FHA_dom_sf"/>
</dbReference>
<dbReference type="InterPro" id="IPR019471">
    <property type="entry name" value="Interferon_reg_factor-3"/>
</dbReference>
<dbReference type="PRINTS" id="PR00267">
    <property type="entry name" value="INTFRNREGFCT"/>
</dbReference>
<evidence type="ECO:0000259" key="7">
    <source>
        <dbReference type="PROSITE" id="PS51507"/>
    </source>
</evidence>
<dbReference type="EMBL" id="JAURVH010001521">
    <property type="protein sequence ID" value="KAK5923954.1"/>
    <property type="molecule type" value="Genomic_DNA"/>
</dbReference>
<keyword evidence="6" id="KW-0539">Nucleus</keyword>
<dbReference type="GO" id="GO:0002376">
    <property type="term" value="P:immune system process"/>
    <property type="evidence" value="ECO:0007669"/>
    <property type="project" value="TreeGrafter"/>
</dbReference>
<accession>A0AAN8DKK3</accession>
<proteinExistence type="predicted"/>
<dbReference type="Pfam" id="PF10401">
    <property type="entry name" value="IRF-3"/>
    <property type="match status" value="1"/>
</dbReference>
<organism evidence="8 9">
    <name type="scientific">Champsocephalus gunnari</name>
    <name type="common">Mackerel icefish</name>
    <dbReference type="NCBI Taxonomy" id="52237"/>
    <lineage>
        <taxon>Eukaryota</taxon>
        <taxon>Metazoa</taxon>
        <taxon>Chordata</taxon>
        <taxon>Craniata</taxon>
        <taxon>Vertebrata</taxon>
        <taxon>Euteleostomi</taxon>
        <taxon>Actinopterygii</taxon>
        <taxon>Neopterygii</taxon>
        <taxon>Teleostei</taxon>
        <taxon>Neoteleostei</taxon>
        <taxon>Acanthomorphata</taxon>
        <taxon>Eupercaria</taxon>
        <taxon>Perciformes</taxon>
        <taxon>Notothenioidei</taxon>
        <taxon>Channichthyidae</taxon>
        <taxon>Champsocephalus</taxon>
    </lineage>
</organism>
<dbReference type="PROSITE" id="PS51507">
    <property type="entry name" value="IRF_2"/>
    <property type="match status" value="1"/>
</dbReference>